<dbReference type="SMART" id="SM01227">
    <property type="entry name" value="GCK"/>
    <property type="match status" value="2"/>
</dbReference>
<feature type="compositionally biased region" description="Basic and acidic residues" evidence="1">
    <location>
        <begin position="1"/>
        <end position="12"/>
    </location>
</feature>
<dbReference type="Proteomes" id="UP000008694">
    <property type="component" value="Unassembled WGS sequence"/>
</dbReference>
<feature type="region of interest" description="Disordered" evidence="1">
    <location>
        <begin position="1"/>
        <end position="22"/>
    </location>
</feature>
<protein>
    <recommendedName>
        <fullName evidence="2">GCK domain-containing protein</fullName>
    </recommendedName>
</protein>
<proteinExistence type="predicted"/>
<feature type="domain" description="GCK" evidence="2">
    <location>
        <begin position="103"/>
        <end position="177"/>
    </location>
</feature>
<dbReference type="PANTHER" id="PTHR34357">
    <property type="entry name" value="F7A19.14 PROTEIN-RELATED"/>
    <property type="match status" value="1"/>
</dbReference>
<evidence type="ECO:0000256" key="1">
    <source>
        <dbReference type="SAM" id="MobiDB-lite"/>
    </source>
</evidence>
<organism evidence="4">
    <name type="scientific">Arabidopsis lyrata subsp. lyrata</name>
    <name type="common">Lyre-leaved rock-cress</name>
    <dbReference type="NCBI Taxonomy" id="81972"/>
    <lineage>
        <taxon>Eukaryota</taxon>
        <taxon>Viridiplantae</taxon>
        <taxon>Streptophyta</taxon>
        <taxon>Embryophyta</taxon>
        <taxon>Tracheophyta</taxon>
        <taxon>Spermatophyta</taxon>
        <taxon>Magnoliopsida</taxon>
        <taxon>eudicotyledons</taxon>
        <taxon>Gunneridae</taxon>
        <taxon>Pentapetalae</taxon>
        <taxon>rosids</taxon>
        <taxon>malvids</taxon>
        <taxon>Brassicales</taxon>
        <taxon>Brassicaceae</taxon>
        <taxon>Camelineae</taxon>
        <taxon>Arabidopsis</taxon>
    </lineage>
</organism>
<keyword evidence="4" id="KW-1185">Reference proteome</keyword>
<dbReference type="EMBL" id="GL348713">
    <property type="protein sequence ID" value="EFH68964.1"/>
    <property type="molecule type" value="Genomic_DNA"/>
</dbReference>
<dbReference type="HOGENOM" id="CLU_093287_0_0_1"/>
<dbReference type="Gramene" id="scaffold_101405.1">
    <property type="protein sequence ID" value="scaffold_101405.1"/>
    <property type="gene ID" value="scaffold_101405.1"/>
</dbReference>
<feature type="domain" description="GCK" evidence="2">
    <location>
        <begin position="23"/>
        <end position="91"/>
    </location>
</feature>
<evidence type="ECO:0000313" key="4">
    <source>
        <dbReference type="Proteomes" id="UP000008694"/>
    </source>
</evidence>
<name>D7KPB1_ARALL</name>
<dbReference type="InterPro" id="IPR012891">
    <property type="entry name" value="GCK_dom"/>
</dbReference>
<reference evidence="4" key="1">
    <citation type="journal article" date="2011" name="Nat. Genet.">
        <title>The Arabidopsis lyrata genome sequence and the basis of rapid genome size change.</title>
        <authorList>
            <person name="Hu T.T."/>
            <person name="Pattyn P."/>
            <person name="Bakker E.G."/>
            <person name="Cao J."/>
            <person name="Cheng J.-F."/>
            <person name="Clark R.M."/>
            <person name="Fahlgren N."/>
            <person name="Fawcett J.A."/>
            <person name="Grimwood J."/>
            <person name="Gundlach H."/>
            <person name="Haberer G."/>
            <person name="Hollister J.D."/>
            <person name="Ossowski S."/>
            <person name="Ottilar R.P."/>
            <person name="Salamov A.A."/>
            <person name="Schneeberger K."/>
            <person name="Spannagl M."/>
            <person name="Wang X."/>
            <person name="Yang L."/>
            <person name="Nasrallah M.E."/>
            <person name="Bergelson J."/>
            <person name="Carrington J.C."/>
            <person name="Gaut B.S."/>
            <person name="Schmutz J."/>
            <person name="Mayer K.F.X."/>
            <person name="Van de Peer Y."/>
            <person name="Grigoriev I.V."/>
            <person name="Nordborg M."/>
            <person name="Weigel D."/>
            <person name="Guo Y.-L."/>
        </authorList>
    </citation>
    <scope>NUCLEOTIDE SEQUENCE [LARGE SCALE GENOMIC DNA]</scope>
    <source>
        <strain evidence="4">cv. MN47</strain>
    </source>
</reference>
<accession>D7KPB1</accession>
<evidence type="ECO:0000313" key="3">
    <source>
        <dbReference type="EMBL" id="EFH68964.1"/>
    </source>
</evidence>
<dbReference type="Pfam" id="PF07802">
    <property type="entry name" value="GCK"/>
    <property type="match status" value="2"/>
</dbReference>
<feature type="compositionally biased region" description="Polar residues" evidence="1">
    <location>
        <begin position="13"/>
        <end position="22"/>
    </location>
</feature>
<evidence type="ECO:0000259" key="2">
    <source>
        <dbReference type="SMART" id="SM01227"/>
    </source>
</evidence>
<dbReference type="AlphaFoldDB" id="D7KPB1"/>
<gene>
    <name evidence="3" type="ORF">ARALYDRAFT_888611</name>
</gene>
<sequence length="186" mass="22276">MSPMDLKHENFDPKSQNYQGPSEEQLERYRMFMIGGGCKESFTAYEDCEGNTIECTEKWLKLKKCMEVHIDYYQPISAMWKKVDELEERNRIPVYPSKEPKERAKQASEFVRGPCKEPLRSFKRRDAEYTRNSNTLSFHSQQEALDTVYKCMETHSDYYEAFLSERKKRDEYYFKEFDAFLAARKL</sequence>
<dbReference type="PANTHER" id="PTHR34357:SF14">
    <property type="entry name" value="F7A19.14 PROTEIN-RELATED"/>
    <property type="match status" value="1"/>
</dbReference>